<keyword evidence="2 6" id="KW-0312">Gluconeogenesis</keyword>
<dbReference type="EC" id="5.3.1.1" evidence="6 7"/>
<evidence type="ECO:0000256" key="3">
    <source>
        <dbReference type="ARBA" id="ARBA00022490"/>
    </source>
</evidence>
<dbReference type="InterPro" id="IPR000652">
    <property type="entry name" value="Triosephosphate_isomerase"/>
</dbReference>
<dbReference type="SUPFAM" id="SSF51351">
    <property type="entry name" value="Triosephosphate isomerase (TIM)"/>
    <property type="match status" value="1"/>
</dbReference>
<dbReference type="GO" id="GO:0006096">
    <property type="term" value="P:glycolytic process"/>
    <property type="evidence" value="ECO:0007669"/>
    <property type="project" value="UniProtKB-UniRule"/>
</dbReference>
<dbReference type="InterPro" id="IPR013785">
    <property type="entry name" value="Aldolase_TIM"/>
</dbReference>
<comment type="subunit">
    <text evidence="6 7">Homodimer.</text>
</comment>
<gene>
    <name evidence="6 8" type="primary">tpiA</name>
    <name evidence="8" type="ORF">NCTC12219_01585</name>
</gene>
<accession>A0A377JUW3</accession>
<dbReference type="AlphaFoldDB" id="A0A377JUW3"/>
<comment type="caution">
    <text evidence="6">Lacks conserved residue(s) required for the propagation of feature annotation.</text>
</comment>
<evidence type="ECO:0000313" key="9">
    <source>
        <dbReference type="Proteomes" id="UP000255103"/>
    </source>
</evidence>
<comment type="function">
    <text evidence="6">Involved in the gluconeogenesis. Catalyzes stereospecifically the conversion of dihydroxyacetone phosphate (DHAP) to D-glyceraldehyde-3-phosphate (G3P).</text>
</comment>
<keyword evidence="4 6" id="KW-0324">Glycolysis</keyword>
<dbReference type="CDD" id="cd00311">
    <property type="entry name" value="TIM"/>
    <property type="match status" value="1"/>
</dbReference>
<feature type="binding site" evidence="6">
    <location>
        <begin position="8"/>
        <end position="10"/>
    </location>
    <ligand>
        <name>substrate</name>
    </ligand>
</feature>
<reference evidence="8 9" key="1">
    <citation type="submission" date="2018-06" db="EMBL/GenBank/DDBJ databases">
        <authorList>
            <consortium name="Pathogen Informatics"/>
            <person name="Doyle S."/>
        </authorList>
    </citation>
    <scope>NUCLEOTIDE SEQUENCE [LARGE SCALE GENOMIC DNA]</scope>
    <source>
        <strain evidence="8 9">NCTC12219</strain>
    </source>
</reference>
<dbReference type="Gene3D" id="3.20.20.70">
    <property type="entry name" value="Aldolase class I"/>
    <property type="match status" value="1"/>
</dbReference>
<dbReference type="GO" id="GO:0019563">
    <property type="term" value="P:glycerol catabolic process"/>
    <property type="evidence" value="ECO:0007669"/>
    <property type="project" value="TreeGrafter"/>
</dbReference>
<dbReference type="PANTHER" id="PTHR21139:SF42">
    <property type="entry name" value="TRIOSEPHOSPHATE ISOMERASE"/>
    <property type="match status" value="1"/>
</dbReference>
<comment type="subcellular location">
    <subcellularLocation>
        <location evidence="6 7">Cytoplasm</location>
    </subcellularLocation>
</comment>
<evidence type="ECO:0000256" key="5">
    <source>
        <dbReference type="ARBA" id="ARBA00023235"/>
    </source>
</evidence>
<feature type="binding site" evidence="6">
    <location>
        <position position="202"/>
    </location>
    <ligand>
        <name>substrate</name>
    </ligand>
</feature>
<name>A0A377JUW3_9HELI</name>
<keyword evidence="3 6" id="KW-0963">Cytoplasm</keyword>
<organism evidence="8 9">
    <name type="scientific">Helicobacter cinaedi</name>
    <dbReference type="NCBI Taxonomy" id="213"/>
    <lineage>
        <taxon>Bacteria</taxon>
        <taxon>Pseudomonadati</taxon>
        <taxon>Campylobacterota</taxon>
        <taxon>Epsilonproteobacteria</taxon>
        <taxon>Campylobacterales</taxon>
        <taxon>Helicobacteraceae</taxon>
        <taxon>Helicobacter</taxon>
    </lineage>
</organism>
<dbReference type="InterPro" id="IPR022896">
    <property type="entry name" value="TrioseP_Isoase_bac/euk"/>
</dbReference>
<evidence type="ECO:0000313" key="8">
    <source>
        <dbReference type="EMBL" id="STP11686.1"/>
    </source>
</evidence>
<evidence type="ECO:0000256" key="2">
    <source>
        <dbReference type="ARBA" id="ARBA00022432"/>
    </source>
</evidence>
<comment type="similarity">
    <text evidence="1 6 7">Belongs to the triosephosphate isomerase family.</text>
</comment>
<evidence type="ECO:0000256" key="4">
    <source>
        <dbReference type="ARBA" id="ARBA00023152"/>
    </source>
</evidence>
<dbReference type="GO" id="GO:0005829">
    <property type="term" value="C:cytosol"/>
    <property type="evidence" value="ECO:0007669"/>
    <property type="project" value="TreeGrafter"/>
</dbReference>
<protein>
    <recommendedName>
        <fullName evidence="6 7">Triosephosphate isomerase</fullName>
        <shortName evidence="6">TIM</shortName>
        <shortName evidence="6">TPI</shortName>
        <ecNumber evidence="6 7">5.3.1.1</ecNumber>
    </recommendedName>
    <alternativeName>
        <fullName evidence="6">Triose-phosphate isomerase</fullName>
    </alternativeName>
</protein>
<dbReference type="Proteomes" id="UP000255103">
    <property type="component" value="Unassembled WGS sequence"/>
</dbReference>
<dbReference type="NCBIfam" id="NF000728">
    <property type="entry name" value="PRK00042.3-2"/>
    <property type="match status" value="1"/>
</dbReference>
<proteinExistence type="inferred from homology"/>
<dbReference type="HAMAP" id="MF_00147_B">
    <property type="entry name" value="TIM_B"/>
    <property type="match status" value="1"/>
</dbReference>
<feature type="binding site" evidence="6">
    <location>
        <position position="172"/>
    </location>
    <ligand>
        <name>substrate</name>
    </ligand>
</feature>
<evidence type="ECO:0000256" key="1">
    <source>
        <dbReference type="ARBA" id="ARBA00007422"/>
    </source>
</evidence>
<dbReference type="PROSITE" id="PS51440">
    <property type="entry name" value="TIM_2"/>
    <property type="match status" value="1"/>
</dbReference>
<dbReference type="RefSeq" id="WP_115722215.1">
    <property type="nucleotide sequence ID" value="NZ_UGHX01000001.1"/>
</dbReference>
<dbReference type="PANTHER" id="PTHR21139">
    <property type="entry name" value="TRIOSEPHOSPHATE ISOMERASE"/>
    <property type="match status" value="1"/>
</dbReference>
<dbReference type="GO" id="GO:0046166">
    <property type="term" value="P:glyceraldehyde-3-phosphate biosynthetic process"/>
    <property type="evidence" value="ECO:0007669"/>
    <property type="project" value="TreeGrafter"/>
</dbReference>
<dbReference type="Pfam" id="PF00121">
    <property type="entry name" value="TIM"/>
    <property type="match status" value="1"/>
</dbReference>
<feature type="active site" description="Electrophile" evidence="6">
    <location>
        <position position="97"/>
    </location>
</feature>
<comment type="pathway">
    <text evidence="6 7">Carbohydrate biosynthesis; gluconeogenesis.</text>
</comment>
<dbReference type="InterPro" id="IPR020861">
    <property type="entry name" value="Triosephosphate_isomerase_AS"/>
</dbReference>
<dbReference type="GO" id="GO:0004807">
    <property type="term" value="F:triose-phosphate isomerase activity"/>
    <property type="evidence" value="ECO:0007669"/>
    <property type="project" value="UniProtKB-UniRule"/>
</dbReference>
<dbReference type="UniPathway" id="UPA00109">
    <property type="reaction ID" value="UER00189"/>
</dbReference>
<feature type="active site" description="Proton acceptor" evidence="6">
    <location>
        <position position="166"/>
    </location>
</feature>
<dbReference type="UniPathway" id="UPA00138"/>
<sequence>MKTIIAGNFKANLTRKQVVAYTQGLEKFLESQCADSIKNHKLQVDIFPSHTALLEDNFKHFHIGTQNGYFALSGGFTGEIGLLQLQEFGIHRILIGHSERRNLLGENSECIAKKFRFYTEAGFEIYYCIGEDLQTREKGEEALKNFLNAQLTSIDVSYPKLIVAYEPIWAIGTGVSAKAEQIAKTHKILAEMTEAPLLYGGSVNADNAGEILKIPNVNGVLVGSASLEIESFAKIIQAGCDLGAV</sequence>
<comment type="catalytic activity">
    <reaction evidence="6 7">
        <text>D-glyceraldehyde 3-phosphate = dihydroxyacetone phosphate</text>
        <dbReference type="Rhea" id="RHEA:18585"/>
        <dbReference type="ChEBI" id="CHEBI:57642"/>
        <dbReference type="ChEBI" id="CHEBI:59776"/>
        <dbReference type="EC" id="5.3.1.1"/>
    </reaction>
</comment>
<dbReference type="InterPro" id="IPR035990">
    <property type="entry name" value="TIM_sf"/>
</dbReference>
<dbReference type="EMBL" id="UGHX01000001">
    <property type="protein sequence ID" value="STP11686.1"/>
    <property type="molecule type" value="Genomic_DNA"/>
</dbReference>
<evidence type="ECO:0000256" key="7">
    <source>
        <dbReference type="RuleBase" id="RU363013"/>
    </source>
</evidence>
<comment type="pathway">
    <text evidence="6 7">Carbohydrate degradation; glycolysis; D-glyceraldehyde 3-phosphate from glycerone phosphate: step 1/1.</text>
</comment>
<dbReference type="PROSITE" id="PS00171">
    <property type="entry name" value="TIM_1"/>
    <property type="match status" value="1"/>
</dbReference>
<dbReference type="GO" id="GO:0006094">
    <property type="term" value="P:gluconeogenesis"/>
    <property type="evidence" value="ECO:0007669"/>
    <property type="project" value="UniProtKB-UniRule"/>
</dbReference>
<keyword evidence="5 6" id="KW-0413">Isomerase</keyword>
<evidence type="ECO:0000256" key="6">
    <source>
        <dbReference type="HAMAP-Rule" id="MF_00147"/>
    </source>
</evidence>